<dbReference type="Proteomes" id="UP000663828">
    <property type="component" value="Unassembled WGS sequence"/>
</dbReference>
<accession>A0A816F743</accession>
<feature type="non-terminal residue" evidence="2">
    <location>
        <position position="702"/>
    </location>
</feature>
<reference evidence="2" key="1">
    <citation type="submission" date="2021-02" db="EMBL/GenBank/DDBJ databases">
        <authorList>
            <person name="Nowell W R."/>
        </authorList>
    </citation>
    <scope>NUCLEOTIDE SEQUENCE</scope>
</reference>
<gene>
    <name evidence="2" type="ORF">XAT740_LOCUS56439</name>
</gene>
<protein>
    <submittedName>
        <fullName evidence="2">Uncharacterized protein</fullName>
    </submittedName>
</protein>
<name>A0A816F743_ADIRI</name>
<keyword evidence="1" id="KW-0812">Transmembrane</keyword>
<feature type="transmembrane region" description="Helical" evidence="1">
    <location>
        <begin position="474"/>
        <end position="492"/>
    </location>
</feature>
<proteinExistence type="predicted"/>
<feature type="transmembrane region" description="Helical" evidence="1">
    <location>
        <begin position="390"/>
        <end position="413"/>
    </location>
</feature>
<comment type="caution">
    <text evidence="2">The sequence shown here is derived from an EMBL/GenBank/DDBJ whole genome shotgun (WGS) entry which is preliminary data.</text>
</comment>
<organism evidence="2 3">
    <name type="scientific">Adineta ricciae</name>
    <name type="common">Rotifer</name>
    <dbReference type="NCBI Taxonomy" id="249248"/>
    <lineage>
        <taxon>Eukaryota</taxon>
        <taxon>Metazoa</taxon>
        <taxon>Spiralia</taxon>
        <taxon>Gnathifera</taxon>
        <taxon>Rotifera</taxon>
        <taxon>Eurotatoria</taxon>
        <taxon>Bdelloidea</taxon>
        <taxon>Adinetida</taxon>
        <taxon>Adinetidae</taxon>
        <taxon>Adineta</taxon>
    </lineage>
</organism>
<keyword evidence="1" id="KW-1133">Transmembrane helix</keyword>
<feature type="transmembrane region" description="Helical" evidence="1">
    <location>
        <begin position="36"/>
        <end position="54"/>
    </location>
</feature>
<evidence type="ECO:0000313" key="3">
    <source>
        <dbReference type="Proteomes" id="UP000663828"/>
    </source>
</evidence>
<evidence type="ECO:0000256" key="1">
    <source>
        <dbReference type="SAM" id="Phobius"/>
    </source>
</evidence>
<keyword evidence="3" id="KW-1185">Reference proteome</keyword>
<dbReference type="EMBL" id="CAJNOR010011060">
    <property type="protein sequence ID" value="CAF1658775.1"/>
    <property type="molecule type" value="Genomic_DNA"/>
</dbReference>
<dbReference type="AlphaFoldDB" id="A0A816F743"/>
<keyword evidence="1" id="KW-0472">Membrane</keyword>
<sequence>MDRCNRTRQKLANLNLFDTETNDEHVKRNEILSTRIHIILLFLSLLSSTLYLSLSLQSNLIVTINKPNIKQYQNLQMKYSNSLQCPCKHIVVLYKEFINITVHFYEICTSDFVSQRWIDYLFFENVSSLFYLDFRRSASARFQLLRTLCQQAENITDDYLEELYSKQFITNNLVSIDSLDLQISASIDTYRRNLVPLLDDLLELMRMIMIGNRLHSAIETIYYIHPNLLASIRYLEHLYMTFECFESKLSVSLLPEGIYANIVRYTSLEVYLDADEDTIGKYKGLTIFVPGMKAGCKPIESLMESTNECLFHQGCLKSVISYMNYSSLKNSSFTILNSSLSTRHVTIKELVKDLFIKDWIVNKSYEKYFSSCQPLFCQYTHDRRRTFIEISIALIGLYGGLEAILILIIPNVVTFIRRKKRTQPADANIIRISRTALLRLLCRSIINSLRNTNIFDSYSSEEHRRKSELISTKIYFLLLTTCLMIFTTYTAIEYQGKSELFFHPKQIDFEHLKNMSLNDFHCPCSQITIKHSTFISFNPIYHQICSSVFASNLWATHEKIWNRTSFDLFLDFRIYSGHLFSLLSALCNSSQRIIGNNLQQFNSTEFVASEVMNKDQFDEEISSLITLFINQIRETFREQSRLIQSVIAGNKILIEYPRGYLTQTTMDGVVFRTNKGLDCSCATQLTCQFKAGFKNFDESQTD</sequence>
<evidence type="ECO:0000313" key="2">
    <source>
        <dbReference type="EMBL" id="CAF1658775.1"/>
    </source>
</evidence>